<evidence type="ECO:0000256" key="1">
    <source>
        <dbReference type="ARBA" id="ARBA00010641"/>
    </source>
</evidence>
<evidence type="ECO:0000256" key="4">
    <source>
        <dbReference type="ARBA" id="ARBA00023125"/>
    </source>
</evidence>
<evidence type="ECO:0000256" key="2">
    <source>
        <dbReference type="ARBA" id="ARBA00023015"/>
    </source>
</evidence>
<dbReference type="PANTHER" id="PTHR43133:SF65">
    <property type="entry name" value="ECF RNA POLYMERASE SIGMA FACTOR SIGG"/>
    <property type="match status" value="1"/>
</dbReference>
<dbReference type="Pfam" id="PF04542">
    <property type="entry name" value="Sigma70_r2"/>
    <property type="match status" value="1"/>
</dbReference>
<gene>
    <name evidence="9" type="ORF">Q5Y73_15160</name>
</gene>
<dbReference type="Gene3D" id="1.10.10.10">
    <property type="entry name" value="Winged helix-like DNA-binding domain superfamily/Winged helix DNA-binding domain"/>
    <property type="match status" value="1"/>
</dbReference>
<dbReference type="EMBL" id="JAVAMP010000008">
    <property type="protein sequence ID" value="MDP5275446.1"/>
    <property type="molecule type" value="Genomic_DNA"/>
</dbReference>
<keyword evidence="4 6" id="KW-0238">DNA-binding</keyword>
<evidence type="ECO:0000256" key="3">
    <source>
        <dbReference type="ARBA" id="ARBA00023082"/>
    </source>
</evidence>
<dbReference type="PROSITE" id="PS01063">
    <property type="entry name" value="SIGMA70_ECF"/>
    <property type="match status" value="1"/>
</dbReference>
<sequence>MKEVNSLRAFSEKVKKIEGEFKKEIEPFRSALWKYCYKLTGSPWDAEDLVQETLLKSLSMLPKVHQQMNIKSYLFRVATNHWIDQYRKKKMTMNEGYEIDWIQDSSIDPVYHRLENLDFILRVLSPKQFVSLILVDVFLFKASEAAEIIGTNQGAVYANVNRARKLLQEIQQNDHKKEKMKSSSESIIHYNKSMKLLLEGFSKKDPKLIATLLDDHVVTEITHAGIEFGKGETEKNSLKDWHEVVLQQGQIFAEYKMLWGMPVVAEYELKEDGSYLNNIHYIEFEEDKITHWKFYCFSWDLMNAAAKELDVQLNAIYFYHIY</sequence>
<dbReference type="Gene3D" id="1.10.1740.10">
    <property type="match status" value="1"/>
</dbReference>
<dbReference type="RefSeq" id="WP_305992757.1">
    <property type="nucleotide sequence ID" value="NZ_JAVAMP010000008.1"/>
</dbReference>
<evidence type="ECO:0000256" key="5">
    <source>
        <dbReference type="ARBA" id="ARBA00023163"/>
    </source>
</evidence>
<dbReference type="NCBIfam" id="TIGR02937">
    <property type="entry name" value="sigma70-ECF"/>
    <property type="match status" value="1"/>
</dbReference>
<dbReference type="Pfam" id="PF08281">
    <property type="entry name" value="Sigma70_r4_2"/>
    <property type="match status" value="1"/>
</dbReference>
<dbReference type="SUPFAM" id="SSF88659">
    <property type="entry name" value="Sigma3 and sigma4 domains of RNA polymerase sigma factors"/>
    <property type="match status" value="1"/>
</dbReference>
<organism evidence="9 10">
    <name type="scientific">Chengkuizengella axinellae</name>
    <dbReference type="NCBI Taxonomy" id="3064388"/>
    <lineage>
        <taxon>Bacteria</taxon>
        <taxon>Bacillati</taxon>
        <taxon>Bacillota</taxon>
        <taxon>Bacilli</taxon>
        <taxon>Bacillales</taxon>
        <taxon>Paenibacillaceae</taxon>
        <taxon>Chengkuizengella</taxon>
    </lineage>
</organism>
<dbReference type="InterPro" id="IPR013249">
    <property type="entry name" value="RNA_pol_sigma70_r4_t2"/>
</dbReference>
<dbReference type="InterPro" id="IPR000838">
    <property type="entry name" value="RNA_pol_sigma70_ECF_CS"/>
</dbReference>
<accession>A0ABT9J1E6</accession>
<dbReference type="InterPro" id="IPR039425">
    <property type="entry name" value="RNA_pol_sigma-70-like"/>
</dbReference>
<dbReference type="InterPro" id="IPR036388">
    <property type="entry name" value="WH-like_DNA-bd_sf"/>
</dbReference>
<dbReference type="InterPro" id="IPR014284">
    <property type="entry name" value="RNA_pol_sigma-70_dom"/>
</dbReference>
<evidence type="ECO:0000259" key="8">
    <source>
        <dbReference type="Pfam" id="PF08281"/>
    </source>
</evidence>
<protein>
    <recommendedName>
        <fullName evidence="6">RNA polymerase sigma factor</fullName>
    </recommendedName>
</protein>
<keyword evidence="10" id="KW-1185">Reference proteome</keyword>
<evidence type="ECO:0000256" key="6">
    <source>
        <dbReference type="RuleBase" id="RU000716"/>
    </source>
</evidence>
<name>A0ABT9J1E6_9BACL</name>
<dbReference type="PANTHER" id="PTHR43133">
    <property type="entry name" value="RNA POLYMERASE ECF-TYPE SIGMA FACTO"/>
    <property type="match status" value="1"/>
</dbReference>
<evidence type="ECO:0000259" key="7">
    <source>
        <dbReference type="Pfam" id="PF04542"/>
    </source>
</evidence>
<comment type="similarity">
    <text evidence="1 6">Belongs to the sigma-70 factor family. ECF subfamily.</text>
</comment>
<reference evidence="9 10" key="1">
    <citation type="submission" date="2023-08" db="EMBL/GenBank/DDBJ databases">
        <authorList>
            <person name="Park J.-S."/>
        </authorList>
    </citation>
    <scope>NUCLEOTIDE SEQUENCE [LARGE SCALE GENOMIC DNA]</scope>
    <source>
        <strain evidence="9 10">2205SS18-9</strain>
    </source>
</reference>
<dbReference type="SUPFAM" id="SSF88946">
    <property type="entry name" value="Sigma2 domain of RNA polymerase sigma factors"/>
    <property type="match status" value="1"/>
</dbReference>
<keyword evidence="5 6" id="KW-0804">Transcription</keyword>
<dbReference type="InterPro" id="IPR013325">
    <property type="entry name" value="RNA_pol_sigma_r2"/>
</dbReference>
<dbReference type="Proteomes" id="UP001231941">
    <property type="component" value="Unassembled WGS sequence"/>
</dbReference>
<evidence type="ECO:0000313" key="10">
    <source>
        <dbReference type="Proteomes" id="UP001231941"/>
    </source>
</evidence>
<comment type="caution">
    <text evidence="9">The sequence shown here is derived from an EMBL/GenBank/DDBJ whole genome shotgun (WGS) entry which is preliminary data.</text>
</comment>
<evidence type="ECO:0000313" key="9">
    <source>
        <dbReference type="EMBL" id="MDP5275446.1"/>
    </source>
</evidence>
<keyword evidence="3 6" id="KW-0731">Sigma factor</keyword>
<proteinExistence type="inferred from homology"/>
<dbReference type="InterPro" id="IPR007627">
    <property type="entry name" value="RNA_pol_sigma70_r2"/>
</dbReference>
<dbReference type="InterPro" id="IPR013324">
    <property type="entry name" value="RNA_pol_sigma_r3/r4-like"/>
</dbReference>
<feature type="domain" description="RNA polymerase sigma factor 70 region 4 type 2" evidence="8">
    <location>
        <begin position="115"/>
        <end position="167"/>
    </location>
</feature>
<feature type="domain" description="RNA polymerase sigma-70 region 2" evidence="7">
    <location>
        <begin position="26"/>
        <end position="90"/>
    </location>
</feature>
<keyword evidence="2 6" id="KW-0805">Transcription regulation</keyword>